<dbReference type="RefSeq" id="WP_257912054.1">
    <property type="nucleotide sequence ID" value="NZ_JANPWE010000001.1"/>
</dbReference>
<keyword evidence="2" id="KW-1185">Reference proteome</keyword>
<proteinExistence type="predicted"/>
<reference evidence="1 2" key="1">
    <citation type="submission" date="2022-08" db="EMBL/GenBank/DDBJ databases">
        <title>Proteogenomics of the novel Dehalobacterium formicoaceticum strain EZ94 highlights a key role of methyltransferases during anaerobic dichloromethane degradation.</title>
        <authorList>
            <person name="Wasmund K."/>
        </authorList>
    </citation>
    <scope>NUCLEOTIDE SEQUENCE [LARGE SCALE GENOMIC DNA]</scope>
    <source>
        <strain evidence="1 2">EZ94</strain>
    </source>
</reference>
<name>A0ABT1Y0R4_9FIRM</name>
<dbReference type="Proteomes" id="UP001524944">
    <property type="component" value="Unassembled WGS sequence"/>
</dbReference>
<evidence type="ECO:0000313" key="1">
    <source>
        <dbReference type="EMBL" id="MCR6544443.1"/>
    </source>
</evidence>
<sequence length="92" mass="10968">MDLSEFNQLILSLLEKDYFKNIDYLVQELRVEYPDQYHQVMKQFQEEYHLSTCGMMMSPITAVNISLDSLLKESLVEKKTEKGQSLWRLKMD</sequence>
<dbReference type="EMBL" id="JANPWE010000001">
    <property type="protein sequence ID" value="MCR6544443.1"/>
    <property type="molecule type" value="Genomic_DNA"/>
</dbReference>
<protein>
    <submittedName>
        <fullName evidence="1">Uncharacterized protein</fullName>
    </submittedName>
</protein>
<gene>
    <name evidence="1" type="ORF">NVS47_02765</name>
</gene>
<organism evidence="1 2">
    <name type="scientific">Dehalobacterium formicoaceticum</name>
    <dbReference type="NCBI Taxonomy" id="51515"/>
    <lineage>
        <taxon>Bacteria</taxon>
        <taxon>Bacillati</taxon>
        <taxon>Bacillota</taxon>
        <taxon>Clostridia</taxon>
        <taxon>Eubacteriales</taxon>
        <taxon>Peptococcaceae</taxon>
        <taxon>Dehalobacterium</taxon>
    </lineage>
</organism>
<comment type="caution">
    <text evidence="1">The sequence shown here is derived from an EMBL/GenBank/DDBJ whole genome shotgun (WGS) entry which is preliminary data.</text>
</comment>
<accession>A0ABT1Y0R4</accession>
<evidence type="ECO:0000313" key="2">
    <source>
        <dbReference type="Proteomes" id="UP001524944"/>
    </source>
</evidence>